<organism evidence="2 3">
    <name type="scientific">Mycena chlorophos</name>
    <name type="common">Agaric fungus</name>
    <name type="synonym">Agaricus chlorophos</name>
    <dbReference type="NCBI Taxonomy" id="658473"/>
    <lineage>
        <taxon>Eukaryota</taxon>
        <taxon>Fungi</taxon>
        <taxon>Dikarya</taxon>
        <taxon>Basidiomycota</taxon>
        <taxon>Agaricomycotina</taxon>
        <taxon>Agaricomycetes</taxon>
        <taxon>Agaricomycetidae</taxon>
        <taxon>Agaricales</taxon>
        <taxon>Marasmiineae</taxon>
        <taxon>Mycenaceae</taxon>
        <taxon>Mycena</taxon>
    </lineage>
</organism>
<accession>A0ABQ0KUN8</accession>
<dbReference type="Gene3D" id="1.20.1280.50">
    <property type="match status" value="1"/>
</dbReference>
<dbReference type="Proteomes" id="UP000815677">
    <property type="component" value="Unassembled WGS sequence"/>
</dbReference>
<evidence type="ECO:0000259" key="1">
    <source>
        <dbReference type="Pfam" id="PF12937"/>
    </source>
</evidence>
<protein>
    <recommendedName>
        <fullName evidence="1">F-box domain-containing protein</fullName>
    </recommendedName>
</protein>
<keyword evidence="3" id="KW-1185">Reference proteome</keyword>
<dbReference type="CDD" id="cd09917">
    <property type="entry name" value="F-box_SF"/>
    <property type="match status" value="1"/>
</dbReference>
<reference evidence="2" key="1">
    <citation type="submission" date="2014-09" db="EMBL/GenBank/DDBJ databases">
        <title>Genome sequence of the luminous mushroom Mycena chlorophos for searching fungal bioluminescence genes.</title>
        <authorList>
            <person name="Tanaka Y."/>
            <person name="Kasuga D."/>
            <person name="Oba Y."/>
            <person name="Hase S."/>
            <person name="Sato K."/>
            <person name="Oba Y."/>
            <person name="Sakakibara Y."/>
        </authorList>
    </citation>
    <scope>NUCLEOTIDE SEQUENCE</scope>
</reference>
<dbReference type="Pfam" id="PF12937">
    <property type="entry name" value="F-box-like"/>
    <property type="match status" value="1"/>
</dbReference>
<evidence type="ECO:0000313" key="3">
    <source>
        <dbReference type="Proteomes" id="UP000815677"/>
    </source>
</evidence>
<dbReference type="InterPro" id="IPR001810">
    <property type="entry name" value="F-box_dom"/>
</dbReference>
<name>A0ABQ0KUN8_MYCCL</name>
<evidence type="ECO:0000313" key="2">
    <source>
        <dbReference type="EMBL" id="GAT42572.1"/>
    </source>
</evidence>
<dbReference type="SUPFAM" id="SSF81383">
    <property type="entry name" value="F-box domain"/>
    <property type="match status" value="1"/>
</dbReference>
<proteinExistence type="predicted"/>
<gene>
    <name evidence="2" type="ORF">MCHLO_00284</name>
</gene>
<sequence>MTLLPSAGEIAHLRNLIRSNVPPSEPRALRSQIHAISERVAKCRELSANTTDFDETEQQRCLDEADQLDTYAYLCRSVLSPIRRLPPEILSQIFSLCLPNITKDLSSKDYTAEIHRLTHRELLILGQVCAHWRAIALGTPSFWRIIDLDLMFWSHKMLPLVEESLARSANSLLHLRLGAPDNITVDSSLLKLLARHSSRWQAVLLCMDFSFSAALAEIKGNLPRLEYIHLAGLIDQDGADVALALEHATAAVSLIADAPSLVDVAYTGPVRALDALPWSQLERFEYFDVHLHELNEALSVIRHFPPGLQFDIRRLFMPHIHTTQSNPLGLPVTRHYSENLHSMIIELQSSTGLGIEEVLNRVTLPALTHLEATSIYYPATPGPLLWNQESFQAASYRSDWAKSLTSLYLFHVLLRPAELLSTLTSLPRLSVVVVADHAPNEVLLNNDVLQALVWDPDNDRTLLPNLTVFGALSLLSFDENLLLAFFRSRLEKMDTTPSLPHPVADVEGAPECEAYIRWLPETPSERLEKFKKNVLDELRELAAPGGSCRKGVVWSMEAATETELKTFFY</sequence>
<dbReference type="InterPro" id="IPR036047">
    <property type="entry name" value="F-box-like_dom_sf"/>
</dbReference>
<dbReference type="EMBL" id="DF838098">
    <property type="protein sequence ID" value="GAT42572.1"/>
    <property type="molecule type" value="Genomic_DNA"/>
</dbReference>
<feature type="domain" description="F-box" evidence="1">
    <location>
        <begin position="82"/>
        <end position="147"/>
    </location>
</feature>